<dbReference type="PANTHER" id="PTHR48475:SF2">
    <property type="entry name" value="RIBONUCLEASE H"/>
    <property type="match status" value="1"/>
</dbReference>
<dbReference type="InterPro" id="IPR012337">
    <property type="entry name" value="RNaseH-like_sf"/>
</dbReference>
<dbReference type="GO" id="GO:0003676">
    <property type="term" value="F:nucleic acid binding"/>
    <property type="evidence" value="ECO:0007669"/>
    <property type="project" value="InterPro"/>
</dbReference>
<dbReference type="AlphaFoldDB" id="A0A7J0GVQ7"/>
<proteinExistence type="predicted"/>
<dbReference type="Proteomes" id="UP000585474">
    <property type="component" value="Unassembled WGS sequence"/>
</dbReference>
<dbReference type="EMBL" id="BJWL01000024">
    <property type="protein sequence ID" value="GFZ14594.1"/>
    <property type="molecule type" value="Genomic_DNA"/>
</dbReference>
<reference evidence="2 3" key="1">
    <citation type="submission" date="2019-07" db="EMBL/GenBank/DDBJ databases">
        <title>De Novo Assembly of kiwifruit Actinidia rufa.</title>
        <authorList>
            <person name="Sugita-Konishi S."/>
            <person name="Sato K."/>
            <person name="Mori E."/>
            <person name="Abe Y."/>
            <person name="Kisaki G."/>
            <person name="Hamano K."/>
            <person name="Suezawa K."/>
            <person name="Otani M."/>
            <person name="Fukuda T."/>
            <person name="Manabe T."/>
            <person name="Gomi K."/>
            <person name="Tabuchi M."/>
            <person name="Akimitsu K."/>
            <person name="Kataoka I."/>
        </authorList>
    </citation>
    <scope>NUCLEOTIDE SEQUENCE [LARGE SCALE GENOMIC DNA]</scope>
    <source>
        <strain evidence="3">cv. Fuchu</strain>
    </source>
</reference>
<keyword evidence="3" id="KW-1185">Reference proteome</keyword>
<dbReference type="OrthoDB" id="1934939at2759"/>
<dbReference type="GO" id="GO:0015074">
    <property type="term" value="P:DNA integration"/>
    <property type="evidence" value="ECO:0007669"/>
    <property type="project" value="InterPro"/>
</dbReference>
<evidence type="ECO:0000313" key="2">
    <source>
        <dbReference type="EMBL" id="GFZ14594.1"/>
    </source>
</evidence>
<evidence type="ECO:0000259" key="1">
    <source>
        <dbReference type="PROSITE" id="PS50994"/>
    </source>
</evidence>
<dbReference type="Gene3D" id="3.30.420.10">
    <property type="entry name" value="Ribonuclease H-like superfamily/Ribonuclease H"/>
    <property type="match status" value="1"/>
</dbReference>
<dbReference type="PANTHER" id="PTHR48475">
    <property type="entry name" value="RIBONUCLEASE H"/>
    <property type="match status" value="1"/>
</dbReference>
<sequence>MDVIKFIQRNIMSRFSIPRPFKSDNGTYFIDKKVKDLLEQLKIEFYNSTLSYPRCNGQVEASNKTIMNEIKKRLEKAKGKWVKEFPNVLWAYQTTPSKSNKRNALLPGFHFEAVIPLEIGLPTIQTKAYDANHNKEVLAWDLDLKEERRENALI</sequence>
<name>A0A7J0GVQ7_9ERIC</name>
<dbReference type="InterPro" id="IPR036397">
    <property type="entry name" value="RNaseH_sf"/>
</dbReference>
<dbReference type="SUPFAM" id="SSF53098">
    <property type="entry name" value="Ribonuclease H-like"/>
    <property type="match status" value="1"/>
</dbReference>
<accession>A0A7J0GVQ7</accession>
<organism evidence="2 3">
    <name type="scientific">Actinidia rufa</name>
    <dbReference type="NCBI Taxonomy" id="165716"/>
    <lineage>
        <taxon>Eukaryota</taxon>
        <taxon>Viridiplantae</taxon>
        <taxon>Streptophyta</taxon>
        <taxon>Embryophyta</taxon>
        <taxon>Tracheophyta</taxon>
        <taxon>Spermatophyta</taxon>
        <taxon>Magnoliopsida</taxon>
        <taxon>eudicotyledons</taxon>
        <taxon>Gunneridae</taxon>
        <taxon>Pentapetalae</taxon>
        <taxon>asterids</taxon>
        <taxon>Ericales</taxon>
        <taxon>Actinidiaceae</taxon>
        <taxon>Actinidia</taxon>
    </lineage>
</organism>
<dbReference type="InterPro" id="IPR001584">
    <property type="entry name" value="Integrase_cat-core"/>
</dbReference>
<dbReference type="PROSITE" id="PS50994">
    <property type="entry name" value="INTEGRASE"/>
    <property type="match status" value="1"/>
</dbReference>
<feature type="domain" description="Integrase catalytic" evidence="1">
    <location>
        <begin position="1"/>
        <end position="115"/>
    </location>
</feature>
<protein>
    <recommendedName>
        <fullName evidence="1">Integrase catalytic domain-containing protein</fullName>
    </recommendedName>
</protein>
<comment type="caution">
    <text evidence="2">The sequence shown here is derived from an EMBL/GenBank/DDBJ whole genome shotgun (WGS) entry which is preliminary data.</text>
</comment>
<gene>
    <name evidence="2" type="ORF">Acr_24g0007840</name>
</gene>
<evidence type="ECO:0000313" key="3">
    <source>
        <dbReference type="Proteomes" id="UP000585474"/>
    </source>
</evidence>